<accession>A0A498J1X7</accession>
<reference evidence="4 5" key="1">
    <citation type="submission" date="2018-10" db="EMBL/GenBank/DDBJ databases">
        <title>A high-quality apple genome assembly.</title>
        <authorList>
            <person name="Hu J."/>
        </authorList>
    </citation>
    <scope>NUCLEOTIDE SEQUENCE [LARGE SCALE GENOMIC DNA]</scope>
    <source>
        <strain evidence="5">cv. HFTH1</strain>
        <tissue evidence="4">Young leaf</tissue>
    </source>
</reference>
<dbReference type="PANTHER" id="PTHR31234:SF2">
    <property type="entry name" value="OS05G0199100 PROTEIN"/>
    <property type="match status" value="1"/>
</dbReference>
<comment type="caution">
    <text evidence="4">The sequence shown here is derived from an EMBL/GenBank/DDBJ whole genome shotgun (WGS) entry which is preliminary data.</text>
</comment>
<dbReference type="Proteomes" id="UP000290289">
    <property type="component" value="Chromosome 9"/>
</dbReference>
<evidence type="ECO:0000313" key="4">
    <source>
        <dbReference type="EMBL" id="RXH89598.1"/>
    </source>
</evidence>
<evidence type="ECO:0000256" key="1">
    <source>
        <dbReference type="ARBA" id="ARBA00004370"/>
    </source>
</evidence>
<keyword evidence="5" id="KW-1185">Reference proteome</keyword>
<evidence type="ECO:0000313" key="5">
    <source>
        <dbReference type="Proteomes" id="UP000290289"/>
    </source>
</evidence>
<organism evidence="4 5">
    <name type="scientific">Malus domestica</name>
    <name type="common">Apple</name>
    <name type="synonym">Pyrus malus</name>
    <dbReference type="NCBI Taxonomy" id="3750"/>
    <lineage>
        <taxon>Eukaryota</taxon>
        <taxon>Viridiplantae</taxon>
        <taxon>Streptophyta</taxon>
        <taxon>Embryophyta</taxon>
        <taxon>Tracheophyta</taxon>
        <taxon>Spermatophyta</taxon>
        <taxon>Magnoliopsida</taxon>
        <taxon>eudicotyledons</taxon>
        <taxon>Gunneridae</taxon>
        <taxon>Pentapetalae</taxon>
        <taxon>rosids</taxon>
        <taxon>fabids</taxon>
        <taxon>Rosales</taxon>
        <taxon>Rosaceae</taxon>
        <taxon>Amygdaloideae</taxon>
        <taxon>Maleae</taxon>
        <taxon>Malus</taxon>
    </lineage>
</organism>
<proteinExistence type="predicted"/>
<name>A0A498J1X7_MALDO</name>
<protein>
    <recommendedName>
        <fullName evidence="6">Late embryogenesis abundant protein LEA-2 subgroup domain-containing protein</fullName>
    </recommendedName>
</protein>
<evidence type="ECO:0008006" key="6">
    <source>
        <dbReference type="Google" id="ProtNLM"/>
    </source>
</evidence>
<comment type="subcellular location">
    <subcellularLocation>
        <location evidence="1">Membrane</location>
    </subcellularLocation>
</comment>
<dbReference type="GO" id="GO:0005886">
    <property type="term" value="C:plasma membrane"/>
    <property type="evidence" value="ECO:0007669"/>
    <property type="project" value="TreeGrafter"/>
</dbReference>
<gene>
    <name evidence="4" type="ORF">DVH24_031955</name>
</gene>
<dbReference type="GO" id="GO:0098542">
    <property type="term" value="P:defense response to other organism"/>
    <property type="evidence" value="ECO:0007669"/>
    <property type="project" value="InterPro"/>
</dbReference>
<evidence type="ECO:0000256" key="3">
    <source>
        <dbReference type="SAM" id="Phobius"/>
    </source>
</evidence>
<keyword evidence="3" id="KW-0812">Transmembrane</keyword>
<feature type="transmembrane region" description="Helical" evidence="3">
    <location>
        <begin position="12"/>
        <end position="35"/>
    </location>
</feature>
<dbReference type="InterPro" id="IPR044839">
    <property type="entry name" value="NDR1-like"/>
</dbReference>
<dbReference type="PANTHER" id="PTHR31234">
    <property type="entry name" value="LATE EMBRYOGENESIS ABUNDANT (LEA) HYDROXYPROLINE-RICH GLYCOPROTEIN FAMILY"/>
    <property type="match status" value="1"/>
</dbReference>
<sequence length="217" mass="23951">MGMAKSSCDGRLCKIVLLCFAALSAIILVTAYVWAELQDAELSPEFPEFRVDLVAVSPCPLIATSSSEYLTATWDLTLVAINPNRKLDLYYENLRAEIFYGDDKESDSNLKLGMAPLPPIYVSKMNKTTLDFSVVMARSYVGTDVANDLIISSASSSCYGSGRLWLKLFGYFRYNSTLFAAAGVHLSRLSCDLFPPNGTTGQSRACQYFCPIYRCIC</sequence>
<dbReference type="EMBL" id="RDQH01000335">
    <property type="protein sequence ID" value="RXH89598.1"/>
    <property type="molecule type" value="Genomic_DNA"/>
</dbReference>
<keyword evidence="3" id="KW-1133">Transmembrane helix</keyword>
<keyword evidence="2 3" id="KW-0472">Membrane</keyword>
<evidence type="ECO:0000256" key="2">
    <source>
        <dbReference type="ARBA" id="ARBA00023136"/>
    </source>
</evidence>
<dbReference type="AlphaFoldDB" id="A0A498J1X7"/>